<accession>A0ABV7B6B0</accession>
<organism evidence="2 3">
    <name type="scientific">Halomonas tibetensis</name>
    <dbReference type="NCBI Taxonomy" id="2259590"/>
    <lineage>
        <taxon>Bacteria</taxon>
        <taxon>Pseudomonadati</taxon>
        <taxon>Pseudomonadota</taxon>
        <taxon>Gammaproteobacteria</taxon>
        <taxon>Oceanospirillales</taxon>
        <taxon>Halomonadaceae</taxon>
        <taxon>Halomonas</taxon>
    </lineage>
</organism>
<evidence type="ECO:0000256" key="1">
    <source>
        <dbReference type="SAM" id="SignalP"/>
    </source>
</evidence>
<dbReference type="Pfam" id="PF14352">
    <property type="entry name" value="DUF4402"/>
    <property type="match status" value="1"/>
</dbReference>
<proteinExistence type="predicted"/>
<protein>
    <submittedName>
        <fullName evidence="2">DUF4402 domain-containing protein</fullName>
    </submittedName>
</protein>
<evidence type="ECO:0000313" key="2">
    <source>
        <dbReference type="EMBL" id="MFC2992790.1"/>
    </source>
</evidence>
<comment type="caution">
    <text evidence="2">The sequence shown here is derived from an EMBL/GenBank/DDBJ whole genome shotgun (WGS) entry which is preliminary data.</text>
</comment>
<dbReference type="RefSeq" id="WP_379759738.1">
    <property type="nucleotide sequence ID" value="NZ_JBHRSQ010000015.1"/>
</dbReference>
<keyword evidence="1" id="KW-0732">Signal</keyword>
<name>A0ABV7B6B0_9GAMM</name>
<dbReference type="InterPro" id="IPR025514">
    <property type="entry name" value="DUF4402"/>
</dbReference>
<evidence type="ECO:0000313" key="3">
    <source>
        <dbReference type="Proteomes" id="UP001595386"/>
    </source>
</evidence>
<feature type="chain" id="PRO_5046633968" evidence="1">
    <location>
        <begin position="33"/>
        <end position="186"/>
    </location>
</feature>
<gene>
    <name evidence="2" type="ORF">ACFODV_12180</name>
</gene>
<dbReference type="Proteomes" id="UP001595386">
    <property type="component" value="Unassembled WGS sequence"/>
</dbReference>
<keyword evidence="3" id="KW-1185">Reference proteome</keyword>
<feature type="signal peptide" evidence="1">
    <location>
        <begin position="1"/>
        <end position="32"/>
    </location>
</feature>
<sequence length="186" mass="18285">MNSSAFIRKNFRLTVLASVVALGAFGASNSFAAAATTSASSTVIEPIAIALGTDLNFGRFAPGAGGSVTVSTSGARTGSNVILSSVDVGTVSAARFDVTGDNNATYSITWDAAAELSDSVEAGGNTMALAIFSDLTAGNAITGEVTAGTLGTGGTQSIYLGGTLTVAGTQTAGTYSGDVTATVEYN</sequence>
<reference evidence="3" key="1">
    <citation type="journal article" date="2019" name="Int. J. Syst. Evol. Microbiol.">
        <title>The Global Catalogue of Microorganisms (GCM) 10K type strain sequencing project: providing services to taxonomists for standard genome sequencing and annotation.</title>
        <authorList>
            <consortium name="The Broad Institute Genomics Platform"/>
            <consortium name="The Broad Institute Genome Sequencing Center for Infectious Disease"/>
            <person name="Wu L."/>
            <person name="Ma J."/>
        </authorList>
    </citation>
    <scope>NUCLEOTIDE SEQUENCE [LARGE SCALE GENOMIC DNA]</scope>
    <source>
        <strain evidence="3">KCTC 52660</strain>
    </source>
</reference>
<dbReference type="EMBL" id="JBHRSQ010000015">
    <property type="protein sequence ID" value="MFC2992790.1"/>
    <property type="molecule type" value="Genomic_DNA"/>
</dbReference>